<gene>
    <name evidence="5" type="ORF">JCM19231_2132</name>
</gene>
<sequence length="46" mass="5228">MEQGKTLTFIAKQLGYQDISHFSRAFKRITGLTPKLYKKSLAPEKG</sequence>
<dbReference type="AlphaFoldDB" id="A0A0B8NXX2"/>
<protein>
    <submittedName>
        <fullName evidence="5">Transcriptional regulator, araC family</fullName>
    </submittedName>
</protein>
<dbReference type="PRINTS" id="PR00032">
    <property type="entry name" value="HTHARAC"/>
</dbReference>
<dbReference type="GO" id="GO:0043565">
    <property type="term" value="F:sequence-specific DNA binding"/>
    <property type="evidence" value="ECO:0007669"/>
    <property type="project" value="InterPro"/>
</dbReference>
<keyword evidence="6" id="KW-1185">Reference proteome</keyword>
<evidence type="ECO:0000256" key="1">
    <source>
        <dbReference type="ARBA" id="ARBA00023015"/>
    </source>
</evidence>
<evidence type="ECO:0000313" key="5">
    <source>
        <dbReference type="EMBL" id="GAM59385.1"/>
    </source>
</evidence>
<dbReference type="GO" id="GO:0003700">
    <property type="term" value="F:DNA-binding transcription factor activity"/>
    <property type="evidence" value="ECO:0007669"/>
    <property type="project" value="InterPro"/>
</dbReference>
<dbReference type="Proteomes" id="UP000031671">
    <property type="component" value="Unassembled WGS sequence"/>
</dbReference>
<keyword evidence="2" id="KW-0238">DNA-binding</keyword>
<dbReference type="InterPro" id="IPR018060">
    <property type="entry name" value="HTH_AraC"/>
</dbReference>
<comment type="caution">
    <text evidence="5">The sequence shown here is derived from an EMBL/GenBank/DDBJ whole genome shotgun (WGS) entry which is preliminary data.</text>
</comment>
<dbReference type="EMBL" id="BBRZ01000147">
    <property type="protein sequence ID" value="GAM59385.1"/>
    <property type="molecule type" value="Genomic_DNA"/>
</dbReference>
<keyword evidence="1" id="KW-0805">Transcription regulation</keyword>
<evidence type="ECO:0000256" key="2">
    <source>
        <dbReference type="ARBA" id="ARBA00023125"/>
    </source>
</evidence>
<proteinExistence type="predicted"/>
<evidence type="ECO:0000313" key="6">
    <source>
        <dbReference type="Proteomes" id="UP000031671"/>
    </source>
</evidence>
<dbReference type="Gene3D" id="1.10.10.60">
    <property type="entry name" value="Homeodomain-like"/>
    <property type="match status" value="1"/>
</dbReference>
<dbReference type="PROSITE" id="PS01124">
    <property type="entry name" value="HTH_ARAC_FAMILY_2"/>
    <property type="match status" value="1"/>
</dbReference>
<keyword evidence="3" id="KW-0804">Transcription</keyword>
<dbReference type="Pfam" id="PF00165">
    <property type="entry name" value="HTH_AraC"/>
    <property type="match status" value="1"/>
</dbReference>
<evidence type="ECO:0000259" key="4">
    <source>
        <dbReference type="PROSITE" id="PS01124"/>
    </source>
</evidence>
<accession>A0A0B8NXX2</accession>
<feature type="domain" description="HTH araC/xylS-type" evidence="4">
    <location>
        <begin position="1"/>
        <end position="40"/>
    </location>
</feature>
<name>A0A0B8NXX2_9VIBR</name>
<dbReference type="InterPro" id="IPR009057">
    <property type="entry name" value="Homeodomain-like_sf"/>
</dbReference>
<reference evidence="5 6" key="2">
    <citation type="submission" date="2015-01" db="EMBL/GenBank/DDBJ databases">
        <authorList>
            <consortium name="NBRP consortium"/>
            <person name="Sawabe T."/>
            <person name="Meirelles P."/>
            <person name="Feng G."/>
            <person name="Sayaka M."/>
            <person name="Hattori M."/>
            <person name="Ohkuma M."/>
        </authorList>
    </citation>
    <scope>NUCLEOTIDE SEQUENCE [LARGE SCALE GENOMIC DNA]</scope>
    <source>
        <strain evidence="6">JCM 19231</strain>
    </source>
</reference>
<dbReference type="InterPro" id="IPR020449">
    <property type="entry name" value="Tscrpt_reg_AraC-type_HTH"/>
</dbReference>
<organism evidence="5 6">
    <name type="scientific">Vibrio ishigakensis</name>
    <dbReference type="NCBI Taxonomy" id="1481914"/>
    <lineage>
        <taxon>Bacteria</taxon>
        <taxon>Pseudomonadati</taxon>
        <taxon>Pseudomonadota</taxon>
        <taxon>Gammaproteobacteria</taxon>
        <taxon>Vibrionales</taxon>
        <taxon>Vibrionaceae</taxon>
        <taxon>Vibrio</taxon>
    </lineage>
</organism>
<reference evidence="5 6" key="1">
    <citation type="submission" date="2015-01" db="EMBL/GenBank/DDBJ databases">
        <title>Vibrio sp. C1 JCM 19231 whole genome shotgun sequence.</title>
        <authorList>
            <person name="Sawabe T."/>
            <person name="Meirelles P."/>
            <person name="Feng G."/>
            <person name="Sayaka M."/>
            <person name="Hattori M."/>
            <person name="Ohkuma M."/>
        </authorList>
    </citation>
    <scope>NUCLEOTIDE SEQUENCE [LARGE SCALE GENOMIC DNA]</scope>
    <source>
        <strain evidence="6">JCM 19231</strain>
    </source>
</reference>
<dbReference type="SUPFAM" id="SSF46689">
    <property type="entry name" value="Homeodomain-like"/>
    <property type="match status" value="1"/>
</dbReference>
<evidence type="ECO:0000256" key="3">
    <source>
        <dbReference type="ARBA" id="ARBA00023163"/>
    </source>
</evidence>